<reference evidence="1 2" key="1">
    <citation type="submission" date="2018-11" db="EMBL/GenBank/DDBJ databases">
        <title>Rufibacter latericius sp. nov., isolated from water in Baiyang Lake.</title>
        <authorList>
            <person name="Yang Y."/>
        </authorList>
    </citation>
    <scope>NUCLEOTIDE SEQUENCE [LARGE SCALE GENOMIC DNA]</scope>
    <source>
        <strain evidence="1 2">MCC P1</strain>
    </source>
</reference>
<dbReference type="Gene3D" id="3.40.50.300">
    <property type="entry name" value="P-loop containing nucleotide triphosphate hydrolases"/>
    <property type="match status" value="1"/>
</dbReference>
<dbReference type="Proteomes" id="UP000271010">
    <property type="component" value="Unassembled WGS sequence"/>
</dbReference>
<dbReference type="RefSeq" id="WP_123134268.1">
    <property type="nucleotide sequence ID" value="NZ_RJJE01000017.1"/>
</dbReference>
<dbReference type="AlphaFoldDB" id="A0A3M9MSD0"/>
<evidence type="ECO:0000313" key="2">
    <source>
        <dbReference type="Proteomes" id="UP000271010"/>
    </source>
</evidence>
<organism evidence="1 2">
    <name type="scientific">Rufibacter immobilis</name>
    <dbReference type="NCBI Taxonomy" id="1348778"/>
    <lineage>
        <taxon>Bacteria</taxon>
        <taxon>Pseudomonadati</taxon>
        <taxon>Bacteroidota</taxon>
        <taxon>Cytophagia</taxon>
        <taxon>Cytophagales</taxon>
        <taxon>Hymenobacteraceae</taxon>
        <taxon>Rufibacter</taxon>
    </lineage>
</organism>
<dbReference type="InterPro" id="IPR027417">
    <property type="entry name" value="P-loop_NTPase"/>
</dbReference>
<keyword evidence="2" id="KW-1185">Reference proteome</keyword>
<dbReference type="SUPFAM" id="SSF52540">
    <property type="entry name" value="P-loop containing nucleoside triphosphate hydrolases"/>
    <property type="match status" value="1"/>
</dbReference>
<proteinExistence type="predicted"/>
<accession>A0A3M9MSD0</accession>
<gene>
    <name evidence="1" type="ORF">EFA69_17000</name>
</gene>
<sequence>MKATEVFVAGGFPAVTYNPRLNLSLEEKLNDYIETGYKLISITGPTKSGKTVLCNRLLPLESSIFISGGTIEKESDFWEYILEELNIDIEDSTAKKKTNSVEESGEFNGGINIGPFSLGAKSGDKETNLSEISKSSYKVRNLKVTALKNLQQQGIILLIDDFHYVKPDIQQSIIRSLKQPIFNGLRVIILAVPHRAYDAIKVEAEMTGRVVQLSIPLWGDDELAEIANKGFKELNLECDPTIIDTLIKESFRSPHLMQEFCLRLCKNNGKKETVLGNPEKLSISSYKDFFSEIVETISSKSAFERLARGPRQRADRLQRQLHDGSQVDIYAAILHGIADTGPKTEISYEELRGSLKKVLAENAPQGHEITRVLTKMDEIAKSEITGEPVLDWDKKDTRLFISDPFFAFYLRWAIKL</sequence>
<evidence type="ECO:0000313" key="1">
    <source>
        <dbReference type="EMBL" id="RNI27803.1"/>
    </source>
</evidence>
<protein>
    <submittedName>
        <fullName evidence="1">Uncharacterized protein</fullName>
    </submittedName>
</protein>
<dbReference type="EMBL" id="RJJE01000017">
    <property type="protein sequence ID" value="RNI27803.1"/>
    <property type="molecule type" value="Genomic_DNA"/>
</dbReference>
<name>A0A3M9MSD0_9BACT</name>
<dbReference type="OrthoDB" id="2531964at2"/>
<comment type="caution">
    <text evidence="1">The sequence shown here is derived from an EMBL/GenBank/DDBJ whole genome shotgun (WGS) entry which is preliminary data.</text>
</comment>